<dbReference type="Proteomes" id="UP000235145">
    <property type="component" value="Unassembled WGS sequence"/>
</dbReference>
<keyword evidence="1" id="KW-0732">Signal</keyword>
<evidence type="ECO:0000313" key="2">
    <source>
        <dbReference type="EMBL" id="KAJ0198970.1"/>
    </source>
</evidence>
<feature type="chain" id="PRO_5040349728" description="BED-type domain-containing protein" evidence="1">
    <location>
        <begin position="16"/>
        <end position="193"/>
    </location>
</feature>
<evidence type="ECO:0000313" key="3">
    <source>
        <dbReference type="Proteomes" id="UP000235145"/>
    </source>
</evidence>
<name>A0A9R1X371_LACSA</name>
<accession>A0A9R1X371</accession>
<feature type="signal peptide" evidence="1">
    <location>
        <begin position="1"/>
        <end position="15"/>
    </location>
</feature>
<dbReference type="EMBL" id="NBSK02000006">
    <property type="protein sequence ID" value="KAJ0198970.1"/>
    <property type="molecule type" value="Genomic_DNA"/>
</dbReference>
<organism evidence="2 3">
    <name type="scientific">Lactuca sativa</name>
    <name type="common">Garden lettuce</name>
    <dbReference type="NCBI Taxonomy" id="4236"/>
    <lineage>
        <taxon>Eukaryota</taxon>
        <taxon>Viridiplantae</taxon>
        <taxon>Streptophyta</taxon>
        <taxon>Embryophyta</taxon>
        <taxon>Tracheophyta</taxon>
        <taxon>Spermatophyta</taxon>
        <taxon>Magnoliopsida</taxon>
        <taxon>eudicotyledons</taxon>
        <taxon>Gunneridae</taxon>
        <taxon>Pentapetalae</taxon>
        <taxon>asterids</taxon>
        <taxon>campanulids</taxon>
        <taxon>Asterales</taxon>
        <taxon>Asteraceae</taxon>
        <taxon>Cichorioideae</taxon>
        <taxon>Cichorieae</taxon>
        <taxon>Lactucinae</taxon>
        <taxon>Lactuca</taxon>
    </lineage>
</organism>
<protein>
    <recommendedName>
        <fullName evidence="4">BED-type domain-containing protein</fullName>
    </recommendedName>
</protein>
<comment type="caution">
    <text evidence="2">The sequence shown here is derived from an EMBL/GenBank/DDBJ whole genome shotgun (WGS) entry which is preliminary data.</text>
</comment>
<sequence length="193" mass="22213">MHLFIQLILWTPTNGHKFTCKFCAKSTSGGVHRLKQHLVGGFKNSKRCPKCPEHVREEVKNYLTQKEAEKSSRTTDQSNVVALDDYDEDDDGMGQGPLNNFYANKPEEKLKGRKGGKQQTINEVYQKDLTDNACKEIGHWFYEAWLPFNAGSYDSFHIVMESIAQFGPRFKPPSMYELRVPLLKLKWNPPKKC</sequence>
<dbReference type="PANTHER" id="PTHR46951:SF2">
    <property type="entry name" value="BED-TYPE DOMAIN-CONTAINING PROTEIN"/>
    <property type="match status" value="1"/>
</dbReference>
<dbReference type="AlphaFoldDB" id="A0A9R1X371"/>
<gene>
    <name evidence="2" type="ORF">LSAT_V11C600315300</name>
</gene>
<proteinExistence type="predicted"/>
<evidence type="ECO:0008006" key="4">
    <source>
        <dbReference type="Google" id="ProtNLM"/>
    </source>
</evidence>
<keyword evidence="3" id="KW-1185">Reference proteome</keyword>
<reference evidence="2 3" key="1">
    <citation type="journal article" date="2017" name="Nat. Commun.">
        <title>Genome assembly with in vitro proximity ligation data and whole-genome triplication in lettuce.</title>
        <authorList>
            <person name="Reyes-Chin-Wo S."/>
            <person name="Wang Z."/>
            <person name="Yang X."/>
            <person name="Kozik A."/>
            <person name="Arikit S."/>
            <person name="Song C."/>
            <person name="Xia L."/>
            <person name="Froenicke L."/>
            <person name="Lavelle D.O."/>
            <person name="Truco M.J."/>
            <person name="Xia R."/>
            <person name="Zhu S."/>
            <person name="Xu C."/>
            <person name="Xu H."/>
            <person name="Xu X."/>
            <person name="Cox K."/>
            <person name="Korf I."/>
            <person name="Meyers B.C."/>
            <person name="Michelmore R.W."/>
        </authorList>
    </citation>
    <scope>NUCLEOTIDE SEQUENCE [LARGE SCALE GENOMIC DNA]</scope>
    <source>
        <strain evidence="3">cv. Salinas</strain>
        <tissue evidence="2">Seedlings</tissue>
    </source>
</reference>
<dbReference type="PANTHER" id="PTHR46951">
    <property type="entry name" value="BED-TYPE DOMAIN-CONTAINING PROTEIN"/>
    <property type="match status" value="1"/>
</dbReference>
<evidence type="ECO:0000256" key="1">
    <source>
        <dbReference type="SAM" id="SignalP"/>
    </source>
</evidence>